<dbReference type="InterPro" id="IPR036396">
    <property type="entry name" value="Cyt_P450_sf"/>
</dbReference>
<dbReference type="InterPro" id="IPR017972">
    <property type="entry name" value="Cyt_P450_CS"/>
</dbReference>
<protein>
    <recommendedName>
        <fullName evidence="14">Cytochrome P450</fullName>
    </recommendedName>
</protein>
<feature type="non-terminal residue" evidence="12">
    <location>
        <position position="511"/>
    </location>
</feature>
<dbReference type="Pfam" id="PF00067">
    <property type="entry name" value="p450"/>
    <property type="match status" value="1"/>
</dbReference>
<evidence type="ECO:0000256" key="1">
    <source>
        <dbReference type="ARBA" id="ARBA00001971"/>
    </source>
</evidence>
<dbReference type="GO" id="GO:0016705">
    <property type="term" value="F:oxidoreductase activity, acting on paired donors, with incorporation or reduction of molecular oxygen"/>
    <property type="evidence" value="ECO:0007669"/>
    <property type="project" value="InterPro"/>
</dbReference>
<dbReference type="OrthoDB" id="2789670at2759"/>
<comment type="similarity">
    <text evidence="3 10">Belongs to the cytochrome P450 family.</text>
</comment>
<dbReference type="InterPro" id="IPR002401">
    <property type="entry name" value="Cyt_P450_E_grp-I"/>
</dbReference>
<evidence type="ECO:0008006" key="14">
    <source>
        <dbReference type="Google" id="ProtNLM"/>
    </source>
</evidence>
<dbReference type="GO" id="GO:0004497">
    <property type="term" value="F:monooxygenase activity"/>
    <property type="evidence" value="ECO:0007669"/>
    <property type="project" value="UniProtKB-KW"/>
</dbReference>
<organism evidence="12 13">
    <name type="scientific">Candolleomyces eurysporus</name>
    <dbReference type="NCBI Taxonomy" id="2828524"/>
    <lineage>
        <taxon>Eukaryota</taxon>
        <taxon>Fungi</taxon>
        <taxon>Dikarya</taxon>
        <taxon>Basidiomycota</taxon>
        <taxon>Agaricomycotina</taxon>
        <taxon>Agaricomycetes</taxon>
        <taxon>Agaricomycetidae</taxon>
        <taxon>Agaricales</taxon>
        <taxon>Agaricineae</taxon>
        <taxon>Psathyrellaceae</taxon>
        <taxon>Candolleomyces</taxon>
    </lineage>
</organism>
<comment type="caution">
    <text evidence="12">The sequence shown here is derived from an EMBL/GenBank/DDBJ whole genome shotgun (WGS) entry which is preliminary data.</text>
</comment>
<keyword evidence="7 9" id="KW-0408">Iron</keyword>
<evidence type="ECO:0000313" key="12">
    <source>
        <dbReference type="EMBL" id="KAJ2924504.1"/>
    </source>
</evidence>
<keyword evidence="11" id="KW-1133">Transmembrane helix</keyword>
<dbReference type="PROSITE" id="PS00086">
    <property type="entry name" value="CYTOCHROME_P450"/>
    <property type="match status" value="1"/>
</dbReference>
<dbReference type="GO" id="GO:0020037">
    <property type="term" value="F:heme binding"/>
    <property type="evidence" value="ECO:0007669"/>
    <property type="project" value="InterPro"/>
</dbReference>
<dbReference type="Proteomes" id="UP001140091">
    <property type="component" value="Unassembled WGS sequence"/>
</dbReference>
<dbReference type="InterPro" id="IPR050364">
    <property type="entry name" value="Cytochrome_P450_fung"/>
</dbReference>
<dbReference type="CDD" id="cd11065">
    <property type="entry name" value="CYP64-like"/>
    <property type="match status" value="1"/>
</dbReference>
<dbReference type="PRINTS" id="PR00463">
    <property type="entry name" value="EP450I"/>
</dbReference>
<evidence type="ECO:0000256" key="7">
    <source>
        <dbReference type="ARBA" id="ARBA00023004"/>
    </source>
</evidence>
<name>A0A9W8MDD0_9AGAR</name>
<keyword evidence="11" id="KW-0812">Transmembrane</keyword>
<proteinExistence type="inferred from homology"/>
<evidence type="ECO:0000256" key="10">
    <source>
        <dbReference type="RuleBase" id="RU000461"/>
    </source>
</evidence>
<dbReference type="EMBL" id="JANBPK010001217">
    <property type="protein sequence ID" value="KAJ2924504.1"/>
    <property type="molecule type" value="Genomic_DNA"/>
</dbReference>
<evidence type="ECO:0000256" key="6">
    <source>
        <dbReference type="ARBA" id="ARBA00023002"/>
    </source>
</evidence>
<evidence type="ECO:0000256" key="11">
    <source>
        <dbReference type="SAM" id="Phobius"/>
    </source>
</evidence>
<dbReference type="Gene3D" id="1.10.630.10">
    <property type="entry name" value="Cytochrome P450"/>
    <property type="match status" value="1"/>
</dbReference>
<keyword evidence="11" id="KW-0472">Membrane</keyword>
<keyword evidence="5 9" id="KW-0479">Metal-binding</keyword>
<evidence type="ECO:0000256" key="4">
    <source>
        <dbReference type="ARBA" id="ARBA00022617"/>
    </source>
</evidence>
<evidence type="ECO:0000256" key="5">
    <source>
        <dbReference type="ARBA" id="ARBA00022723"/>
    </source>
</evidence>
<dbReference type="AlphaFoldDB" id="A0A9W8MDD0"/>
<dbReference type="PANTHER" id="PTHR46300">
    <property type="entry name" value="P450, PUTATIVE (EUROFUNG)-RELATED-RELATED"/>
    <property type="match status" value="1"/>
</dbReference>
<dbReference type="InterPro" id="IPR001128">
    <property type="entry name" value="Cyt_P450"/>
</dbReference>
<sequence length="511" mass="57855">MAVSNTALFFYTGLILTFGFYRWQNRKKIRLPLPPGPKKLPLVGNLFQLPTTYEWEVFARWSEAYNSDILHVDAAGKSIIIVNSHQVATDLFDKRSALYSSRVTSVMINELIKFDWLFGFMPYGEPWKERRRLFQKHFHPLDTTSHQPRELEHVHKLLKQLLRTPEEFIEHIRHAIGAITISIAYGLDIKPLNDPYIEIAEQALQGLAAGAAPTWLVDSIPVLKYVPPWFPGASFKRKAEEWRIWATKLVEVPFFDAQKAMAAGNASPSFVSACLNNMDETKDTESQKRVIMDTAGNFFVGGADTSVSSINTFMLMMICHPEIQEKAQQELDRVLGKNVLPSFGDEPSLPYITAIVKEVLRYHAVTPFAIPHYLTENDEYNGYFLPKGSIVLGNVWAILHDKNDYPDPLEFRPERFLTADGTRLDPSVRDPSAAFGFGRRVCPGKHMAYSMLYIAIASILAAFDIKKVVGEDGKEIEPTKEFVSSMVSHPKPFQCTLKPRSAELEKLISSL</sequence>
<keyword evidence="6 10" id="KW-0560">Oxidoreductase</keyword>
<gene>
    <name evidence="12" type="ORF">H1R20_g12589</name>
</gene>
<feature type="binding site" description="axial binding residue" evidence="9">
    <location>
        <position position="442"/>
    </location>
    <ligand>
        <name>heme</name>
        <dbReference type="ChEBI" id="CHEBI:30413"/>
    </ligand>
    <ligandPart>
        <name>Fe</name>
        <dbReference type="ChEBI" id="CHEBI:18248"/>
    </ligandPart>
</feature>
<dbReference type="PRINTS" id="PR00385">
    <property type="entry name" value="P450"/>
</dbReference>
<dbReference type="PANTHER" id="PTHR46300:SF7">
    <property type="entry name" value="P450, PUTATIVE (EUROFUNG)-RELATED"/>
    <property type="match status" value="1"/>
</dbReference>
<comment type="cofactor">
    <cofactor evidence="1 9">
        <name>heme</name>
        <dbReference type="ChEBI" id="CHEBI:30413"/>
    </cofactor>
</comment>
<comment type="pathway">
    <text evidence="2">Secondary metabolite biosynthesis.</text>
</comment>
<keyword evidence="4 9" id="KW-0349">Heme</keyword>
<evidence type="ECO:0000256" key="8">
    <source>
        <dbReference type="ARBA" id="ARBA00023033"/>
    </source>
</evidence>
<dbReference type="GO" id="GO:0005506">
    <property type="term" value="F:iron ion binding"/>
    <property type="evidence" value="ECO:0007669"/>
    <property type="project" value="InterPro"/>
</dbReference>
<feature type="transmembrane region" description="Helical" evidence="11">
    <location>
        <begin position="6"/>
        <end position="23"/>
    </location>
</feature>
<evidence type="ECO:0000313" key="13">
    <source>
        <dbReference type="Proteomes" id="UP001140091"/>
    </source>
</evidence>
<reference evidence="12" key="1">
    <citation type="submission" date="2022-06" db="EMBL/GenBank/DDBJ databases">
        <title>Genome Sequence of Candolleomyces eurysporus.</title>
        <authorList>
            <person name="Buettner E."/>
        </authorList>
    </citation>
    <scope>NUCLEOTIDE SEQUENCE</scope>
    <source>
        <strain evidence="12">VTCC 930004</strain>
    </source>
</reference>
<keyword evidence="13" id="KW-1185">Reference proteome</keyword>
<evidence type="ECO:0000256" key="2">
    <source>
        <dbReference type="ARBA" id="ARBA00005179"/>
    </source>
</evidence>
<evidence type="ECO:0000256" key="3">
    <source>
        <dbReference type="ARBA" id="ARBA00010617"/>
    </source>
</evidence>
<keyword evidence="8 10" id="KW-0503">Monooxygenase</keyword>
<evidence type="ECO:0000256" key="9">
    <source>
        <dbReference type="PIRSR" id="PIRSR602401-1"/>
    </source>
</evidence>
<dbReference type="SUPFAM" id="SSF48264">
    <property type="entry name" value="Cytochrome P450"/>
    <property type="match status" value="1"/>
</dbReference>
<accession>A0A9W8MDD0</accession>